<evidence type="ECO:0000256" key="2">
    <source>
        <dbReference type="SAM" id="MobiDB-lite"/>
    </source>
</evidence>
<dbReference type="AlphaFoldDB" id="A0A498NAS4"/>
<feature type="region of interest" description="Disordered" evidence="2">
    <location>
        <begin position="380"/>
        <end position="434"/>
    </location>
</feature>
<feature type="compositionally biased region" description="Pro residues" evidence="2">
    <location>
        <begin position="238"/>
        <end position="252"/>
    </location>
</feature>
<dbReference type="STRING" id="84645.A0A498NAS4"/>
<protein>
    <submittedName>
        <fullName evidence="3">Uncharacterized protein</fullName>
    </submittedName>
</protein>
<organism evidence="3 4">
    <name type="scientific">Labeo rohita</name>
    <name type="common">Indian major carp</name>
    <name type="synonym">Cyprinus rohita</name>
    <dbReference type="NCBI Taxonomy" id="84645"/>
    <lineage>
        <taxon>Eukaryota</taxon>
        <taxon>Metazoa</taxon>
        <taxon>Chordata</taxon>
        <taxon>Craniata</taxon>
        <taxon>Vertebrata</taxon>
        <taxon>Euteleostomi</taxon>
        <taxon>Actinopterygii</taxon>
        <taxon>Neopterygii</taxon>
        <taxon>Teleostei</taxon>
        <taxon>Ostariophysi</taxon>
        <taxon>Cypriniformes</taxon>
        <taxon>Cyprinidae</taxon>
        <taxon>Labeoninae</taxon>
        <taxon>Labeonini</taxon>
        <taxon>Labeo</taxon>
    </lineage>
</organism>
<comment type="caution">
    <text evidence="3">The sequence shown here is derived from an EMBL/GenBank/DDBJ whole genome shotgun (WGS) entry which is preliminary data.</text>
</comment>
<feature type="compositionally biased region" description="Pro residues" evidence="2">
    <location>
        <begin position="419"/>
        <end position="434"/>
    </location>
</feature>
<sequence>MPSDKRKERSDIIDTSMDVHDYAFSAVNEFDLCVTSLPVTPSKPPVPKKGKPVSPDEAIISTLSSLINTRSDALEGMISPNSLKIEGLKKTIDFVCAEVQDLKKNVKDVDSRLKDQERLMSTWETRISDLERYSRRWNLRLFGVPETFKDDIRSEVIRICSKTYPEAKNKYPDVVDTVHRLWRRDDNTKPCAIIMQFTSQTLPTKPQNTNNAKCKGAVPSATKCEIPETEPPEFAPVQEPPEFAPVQEPPEFAPESAVPKPAPKNAPERAVTVWAPALESVPVWAPAPESVPVWAPAPESVPAWAPAPESVPVWAPAPESVPVWAPAPESVPVVAPAPESVPVSALAPEPTPVSAQAPVPSLMLASAPEELSKSMSKLDPATLKDTPESVCQPVPKTLPVRSSDSATVTKPSWRSRPVRPVPAPMGTPSQVPFPPFPPSVSPNFGLPRPVPPWSAMNCLPGLVPSCATFSSP</sequence>
<gene>
    <name evidence="3" type="ORF">ROHU_021254</name>
</gene>
<keyword evidence="4" id="KW-1185">Reference proteome</keyword>
<name>A0A498NAS4_LABRO</name>
<keyword evidence="1" id="KW-0175">Coiled coil</keyword>
<reference evidence="3 4" key="1">
    <citation type="submission" date="2018-03" db="EMBL/GenBank/DDBJ databases">
        <title>Draft genome sequence of Rohu Carp (Labeo rohita).</title>
        <authorList>
            <person name="Das P."/>
            <person name="Kushwaha B."/>
            <person name="Joshi C.G."/>
            <person name="Kumar D."/>
            <person name="Nagpure N.S."/>
            <person name="Sahoo L."/>
            <person name="Das S.P."/>
            <person name="Bit A."/>
            <person name="Patnaik S."/>
            <person name="Meher P.K."/>
            <person name="Jayasankar P."/>
            <person name="Koringa P.G."/>
            <person name="Patel N.V."/>
            <person name="Hinsu A.T."/>
            <person name="Kumar R."/>
            <person name="Pandey M."/>
            <person name="Agarwal S."/>
            <person name="Srivastava S."/>
            <person name="Singh M."/>
            <person name="Iquebal M.A."/>
            <person name="Jaiswal S."/>
            <person name="Angadi U.B."/>
            <person name="Kumar N."/>
            <person name="Raza M."/>
            <person name="Shah T.M."/>
            <person name="Rai A."/>
            <person name="Jena J.K."/>
        </authorList>
    </citation>
    <scope>NUCLEOTIDE SEQUENCE [LARGE SCALE GENOMIC DNA]</scope>
    <source>
        <strain evidence="3">DASCIFA01</strain>
        <tissue evidence="3">Testis</tissue>
    </source>
</reference>
<feature type="compositionally biased region" description="Polar residues" evidence="2">
    <location>
        <begin position="400"/>
        <end position="410"/>
    </location>
</feature>
<evidence type="ECO:0000313" key="4">
    <source>
        <dbReference type="Proteomes" id="UP000290572"/>
    </source>
</evidence>
<evidence type="ECO:0000256" key="1">
    <source>
        <dbReference type="SAM" id="Coils"/>
    </source>
</evidence>
<dbReference type="EMBL" id="QBIY01012274">
    <property type="protein sequence ID" value="RXN25907.1"/>
    <property type="molecule type" value="Genomic_DNA"/>
</dbReference>
<dbReference type="Gene3D" id="3.30.70.1820">
    <property type="entry name" value="L1 transposable element, RRM domain"/>
    <property type="match status" value="1"/>
</dbReference>
<feature type="coiled-coil region" evidence="1">
    <location>
        <begin position="85"/>
        <end position="119"/>
    </location>
</feature>
<proteinExistence type="predicted"/>
<dbReference type="Proteomes" id="UP000290572">
    <property type="component" value="Unassembled WGS sequence"/>
</dbReference>
<accession>A0A498NAS4</accession>
<evidence type="ECO:0000313" key="3">
    <source>
        <dbReference type="EMBL" id="RXN25907.1"/>
    </source>
</evidence>
<feature type="region of interest" description="Disordered" evidence="2">
    <location>
        <begin position="230"/>
        <end position="265"/>
    </location>
</feature>